<evidence type="ECO:0000256" key="4">
    <source>
        <dbReference type="ARBA" id="ARBA00022691"/>
    </source>
</evidence>
<dbReference type="PANTHER" id="PTHR11006">
    <property type="entry name" value="PROTEIN ARGININE N-METHYLTRANSFERASE"/>
    <property type="match status" value="1"/>
</dbReference>
<dbReference type="Proteomes" id="UP000472262">
    <property type="component" value="Unassembled WGS sequence"/>
</dbReference>
<protein>
    <submittedName>
        <fullName evidence="7">Protein arginine methyltransferase 1</fullName>
    </submittedName>
</protein>
<feature type="domain" description="Protein arginine N-methyltransferase" evidence="6">
    <location>
        <begin position="4"/>
        <end position="107"/>
    </location>
</feature>
<evidence type="ECO:0000256" key="2">
    <source>
        <dbReference type="ARBA" id="ARBA00022603"/>
    </source>
</evidence>
<dbReference type="OMA" id="HEXITIF"/>
<keyword evidence="8" id="KW-1185">Reference proteome</keyword>
<dbReference type="AlphaFoldDB" id="A0A672QBY0"/>
<evidence type="ECO:0000313" key="8">
    <source>
        <dbReference type="Proteomes" id="UP000472262"/>
    </source>
</evidence>
<keyword evidence="2" id="KW-0489">Methyltransferase</keyword>
<dbReference type="Ensembl" id="ENSSGRT00000078052.1">
    <property type="protein sequence ID" value="ENSSGRP00000073299.1"/>
    <property type="gene ID" value="ENSSGRG00000037335.1"/>
</dbReference>
<accession>A0A672QBY0</accession>
<evidence type="ECO:0000256" key="3">
    <source>
        <dbReference type="ARBA" id="ARBA00022679"/>
    </source>
</evidence>
<dbReference type="InterPro" id="IPR025799">
    <property type="entry name" value="Arg_MeTrfase"/>
</dbReference>
<dbReference type="GO" id="GO:0035242">
    <property type="term" value="F:protein-arginine omega-N asymmetric methyltransferase activity"/>
    <property type="evidence" value="ECO:0007669"/>
    <property type="project" value="TreeGrafter"/>
</dbReference>
<dbReference type="InterPro" id="IPR055135">
    <property type="entry name" value="PRMT_dom"/>
</dbReference>
<dbReference type="Pfam" id="PF22528">
    <property type="entry name" value="PRMT_C"/>
    <property type="match status" value="1"/>
</dbReference>
<evidence type="ECO:0000256" key="5">
    <source>
        <dbReference type="ARBA" id="ARBA00047655"/>
    </source>
</evidence>
<dbReference type="SUPFAM" id="SSF53335">
    <property type="entry name" value="S-adenosyl-L-methionine-dependent methyltransferases"/>
    <property type="match status" value="1"/>
</dbReference>
<dbReference type="GO" id="GO:0032259">
    <property type="term" value="P:methylation"/>
    <property type="evidence" value="ECO:0007669"/>
    <property type="project" value="UniProtKB-KW"/>
</dbReference>
<sequence length="120" mass="14180">LLLITFQNLKIEDLSFTSPFCLQVKRNDYIHALVTYFNIEFTRCHKRTGFSTSPESPYTHWKQTVFYLDDYLTVKTGEEIFGTISMKPNVKNNRDLDFTVDLDFKGQLCEVSKTSEYRMR</sequence>
<evidence type="ECO:0000259" key="6">
    <source>
        <dbReference type="Pfam" id="PF22528"/>
    </source>
</evidence>
<reference evidence="7" key="2">
    <citation type="submission" date="2025-09" db="UniProtKB">
        <authorList>
            <consortium name="Ensembl"/>
        </authorList>
    </citation>
    <scope>IDENTIFICATION</scope>
</reference>
<dbReference type="GO" id="GO:0035241">
    <property type="term" value="F:protein-arginine omega-N monomethyltransferase activity"/>
    <property type="evidence" value="ECO:0007669"/>
    <property type="project" value="TreeGrafter"/>
</dbReference>
<dbReference type="GO" id="GO:0042054">
    <property type="term" value="F:histone methyltransferase activity"/>
    <property type="evidence" value="ECO:0007669"/>
    <property type="project" value="TreeGrafter"/>
</dbReference>
<evidence type="ECO:0000313" key="7">
    <source>
        <dbReference type="Ensembl" id="ENSSGRP00000073299.1"/>
    </source>
</evidence>
<comment type="catalytic activity">
    <reaction evidence="5">
        <text>N(omega)-methyl-L-arginyl-[protein] + S-adenosyl-L-methionine = N(omega),N(omega)-dimethyl-L-arginyl-[protein] + S-adenosyl-L-homocysteine + H(+)</text>
        <dbReference type="Rhea" id="RHEA:48104"/>
        <dbReference type="Rhea" id="RHEA-COMP:11990"/>
        <dbReference type="Rhea" id="RHEA-COMP:11991"/>
        <dbReference type="ChEBI" id="CHEBI:15378"/>
        <dbReference type="ChEBI" id="CHEBI:57856"/>
        <dbReference type="ChEBI" id="CHEBI:59789"/>
        <dbReference type="ChEBI" id="CHEBI:61897"/>
        <dbReference type="ChEBI" id="CHEBI:65280"/>
    </reaction>
    <physiologicalReaction direction="left-to-right" evidence="5">
        <dbReference type="Rhea" id="RHEA:48105"/>
    </physiologicalReaction>
</comment>
<dbReference type="Gene3D" id="2.70.160.11">
    <property type="entry name" value="Hnrnp arginine n-methyltransferase1"/>
    <property type="match status" value="1"/>
</dbReference>
<reference evidence="7" key="1">
    <citation type="submission" date="2025-08" db="UniProtKB">
        <authorList>
            <consortium name="Ensembl"/>
        </authorList>
    </citation>
    <scope>IDENTIFICATION</scope>
</reference>
<comment type="subcellular location">
    <subcellularLocation>
        <location evidence="1">Nucleus</location>
        <location evidence="1">Nucleoplasm</location>
    </subcellularLocation>
</comment>
<dbReference type="InterPro" id="IPR029063">
    <property type="entry name" value="SAM-dependent_MTases_sf"/>
</dbReference>
<dbReference type="GO" id="GO:0005654">
    <property type="term" value="C:nucleoplasm"/>
    <property type="evidence" value="ECO:0007669"/>
    <property type="project" value="UniProtKB-SubCell"/>
</dbReference>
<organism evidence="7 8">
    <name type="scientific">Sinocyclocheilus grahami</name>
    <name type="common">Dianchi golden-line fish</name>
    <name type="synonym">Barbus grahami</name>
    <dbReference type="NCBI Taxonomy" id="75366"/>
    <lineage>
        <taxon>Eukaryota</taxon>
        <taxon>Metazoa</taxon>
        <taxon>Chordata</taxon>
        <taxon>Craniata</taxon>
        <taxon>Vertebrata</taxon>
        <taxon>Euteleostomi</taxon>
        <taxon>Actinopterygii</taxon>
        <taxon>Neopterygii</taxon>
        <taxon>Teleostei</taxon>
        <taxon>Ostariophysi</taxon>
        <taxon>Cypriniformes</taxon>
        <taxon>Cyprinidae</taxon>
        <taxon>Cyprininae</taxon>
        <taxon>Sinocyclocheilus</taxon>
    </lineage>
</organism>
<evidence type="ECO:0000256" key="1">
    <source>
        <dbReference type="ARBA" id="ARBA00004642"/>
    </source>
</evidence>
<dbReference type="PANTHER" id="PTHR11006:SF54">
    <property type="entry name" value="PROTEIN ARGININE N-METHYLTRANSFERASE 1"/>
    <property type="match status" value="1"/>
</dbReference>
<keyword evidence="3" id="KW-0808">Transferase</keyword>
<proteinExistence type="predicted"/>
<name>A0A672QBY0_SINGR</name>
<keyword evidence="4" id="KW-0949">S-adenosyl-L-methionine</keyword>
<dbReference type="InParanoid" id="A0A672QBY0"/>
<dbReference type="FunFam" id="2.70.160.11:FF:000001">
    <property type="entry name" value="Blast:Protein arginine N-methyltransferase 1"/>
    <property type="match status" value="1"/>
</dbReference>